<evidence type="ECO:0000313" key="2">
    <source>
        <dbReference type="EnsemblMetazoa" id="Aqu2.1.25090_001"/>
    </source>
</evidence>
<dbReference type="PANTHER" id="PTHR16124">
    <property type="entry name" value="MIS18-BINDING PROTEIN 1"/>
    <property type="match status" value="1"/>
</dbReference>
<dbReference type="Proteomes" id="UP000007879">
    <property type="component" value="Unassembled WGS sequence"/>
</dbReference>
<feature type="compositionally biased region" description="Basic residues" evidence="1">
    <location>
        <begin position="141"/>
        <end position="153"/>
    </location>
</feature>
<feature type="region of interest" description="Disordered" evidence="1">
    <location>
        <begin position="305"/>
        <end position="324"/>
    </location>
</feature>
<evidence type="ECO:0000256" key="1">
    <source>
        <dbReference type="SAM" id="MobiDB-lite"/>
    </source>
</evidence>
<name>A0A1X7UC70_AMPQE</name>
<feature type="compositionally biased region" description="Acidic residues" evidence="1">
    <location>
        <begin position="413"/>
        <end position="438"/>
    </location>
</feature>
<sequence length="447" mass="50666">MAGKRKGSQKGKRDSDNLKFWNVFPSPLRRSSRGRIIKPRLKNLASYYDLTPDCIYKCDYNSSTSAIINHRVPVLKLERVKEIKRISSKDGNKLNGASLINDNKPQLPCTSKNSQSLSLKTDNGATRKDSLTTDRPTRRNSPSKRPAKMRRSSLKAPKLTDSLSKSTPNSRKVHFEVKEDDTINESNVWNESDIRRLRETVYNVPAIVTEFWEEVGRKMKRPPEHCQSQYLMSVGGGPTTLAEVKMPSLDRTDEVITARVGTLKRKLQLRMLLSGTESGYADDAFNSSPLRNKLKAVERETCLQDSERHSCSKEEDDVPPSSVYKSPVLYKKRFQSSPSSSPHHIIPDILSIKSRDTADQLVYRYEKAKKEVRPPPPPVKPVHATANAIKPISQASISRQLKAIYKKLGPPNEEQEEEEEEEEDGELDESLSDLEEDFQIMMSGLRK</sequence>
<dbReference type="OrthoDB" id="118550at2759"/>
<feature type="region of interest" description="Disordered" evidence="1">
    <location>
        <begin position="406"/>
        <end position="447"/>
    </location>
</feature>
<feature type="region of interest" description="Disordered" evidence="1">
    <location>
        <begin position="90"/>
        <end position="172"/>
    </location>
</feature>
<dbReference type="EnsemblMetazoa" id="Aqu2.1.25090_001">
    <property type="protein sequence ID" value="Aqu2.1.25090_001"/>
    <property type="gene ID" value="Aqu2.1.25090"/>
</dbReference>
<dbReference type="InParanoid" id="A0A1X7UC70"/>
<dbReference type="KEGG" id="aqu:109584032"/>
<evidence type="ECO:0000313" key="3">
    <source>
        <dbReference type="Proteomes" id="UP000007879"/>
    </source>
</evidence>
<dbReference type="PANTHER" id="PTHR16124:SF3">
    <property type="entry name" value="MIS18-BINDING PROTEIN 1"/>
    <property type="match status" value="1"/>
</dbReference>
<feature type="compositionally biased region" description="Polar residues" evidence="1">
    <location>
        <begin position="161"/>
        <end position="170"/>
    </location>
</feature>
<reference evidence="2" key="2">
    <citation type="submission" date="2017-05" db="UniProtKB">
        <authorList>
            <consortium name="EnsemblMetazoa"/>
        </authorList>
    </citation>
    <scope>IDENTIFICATION</scope>
</reference>
<keyword evidence="3" id="KW-1185">Reference proteome</keyword>
<dbReference type="AlphaFoldDB" id="A0A1X7UC70"/>
<dbReference type="GO" id="GO:0000775">
    <property type="term" value="C:chromosome, centromeric region"/>
    <property type="evidence" value="ECO:0007669"/>
    <property type="project" value="TreeGrafter"/>
</dbReference>
<evidence type="ECO:0008006" key="4">
    <source>
        <dbReference type="Google" id="ProtNLM"/>
    </source>
</evidence>
<accession>A0A1X7UC70</accession>
<feature type="compositionally biased region" description="Polar residues" evidence="1">
    <location>
        <begin position="98"/>
        <end position="124"/>
    </location>
</feature>
<organism evidence="2">
    <name type="scientific">Amphimedon queenslandica</name>
    <name type="common">Sponge</name>
    <dbReference type="NCBI Taxonomy" id="400682"/>
    <lineage>
        <taxon>Eukaryota</taxon>
        <taxon>Metazoa</taxon>
        <taxon>Porifera</taxon>
        <taxon>Demospongiae</taxon>
        <taxon>Heteroscleromorpha</taxon>
        <taxon>Haplosclerida</taxon>
        <taxon>Niphatidae</taxon>
        <taxon>Amphimedon</taxon>
    </lineage>
</organism>
<dbReference type="InterPro" id="IPR039110">
    <property type="entry name" value="KNL2-like"/>
</dbReference>
<reference evidence="3" key="1">
    <citation type="journal article" date="2010" name="Nature">
        <title>The Amphimedon queenslandica genome and the evolution of animal complexity.</title>
        <authorList>
            <person name="Srivastava M."/>
            <person name="Simakov O."/>
            <person name="Chapman J."/>
            <person name="Fahey B."/>
            <person name="Gauthier M.E."/>
            <person name="Mitros T."/>
            <person name="Richards G.S."/>
            <person name="Conaco C."/>
            <person name="Dacre M."/>
            <person name="Hellsten U."/>
            <person name="Larroux C."/>
            <person name="Putnam N.H."/>
            <person name="Stanke M."/>
            <person name="Adamska M."/>
            <person name="Darling A."/>
            <person name="Degnan S.M."/>
            <person name="Oakley T.H."/>
            <person name="Plachetzki D.C."/>
            <person name="Zhai Y."/>
            <person name="Adamski M."/>
            <person name="Calcino A."/>
            <person name="Cummins S.F."/>
            <person name="Goodstein D.M."/>
            <person name="Harris C."/>
            <person name="Jackson D.J."/>
            <person name="Leys S.P."/>
            <person name="Shu S."/>
            <person name="Woodcroft B.J."/>
            <person name="Vervoort M."/>
            <person name="Kosik K.S."/>
            <person name="Manning G."/>
            <person name="Degnan B.M."/>
            <person name="Rokhsar D.S."/>
        </authorList>
    </citation>
    <scope>NUCLEOTIDE SEQUENCE [LARGE SCALE GENOMIC DNA]</scope>
</reference>
<dbReference type="EnsemblMetazoa" id="XM_019999595.1">
    <property type="protein sequence ID" value="XP_019855154.1"/>
    <property type="gene ID" value="LOC109584032"/>
</dbReference>
<proteinExistence type="predicted"/>
<gene>
    <name evidence="2" type="primary">109584032</name>
</gene>
<protein>
    <recommendedName>
        <fullName evidence="4">Myb-like domain-containing protein</fullName>
    </recommendedName>
</protein>
<feature type="compositionally biased region" description="Basic and acidic residues" evidence="1">
    <location>
        <begin position="125"/>
        <end position="137"/>
    </location>
</feature>